<comment type="similarity">
    <text evidence="2 13">Belongs to the class-II aminoacyl-tRNA synthetase family. Phe-tRNA synthetase alpha subunit type 1 subfamily.</text>
</comment>
<evidence type="ECO:0000256" key="6">
    <source>
        <dbReference type="ARBA" id="ARBA00022723"/>
    </source>
</evidence>
<evidence type="ECO:0000256" key="2">
    <source>
        <dbReference type="ARBA" id="ARBA00010207"/>
    </source>
</evidence>
<dbReference type="InterPro" id="IPR045864">
    <property type="entry name" value="aa-tRNA-synth_II/BPL/LPL"/>
</dbReference>
<dbReference type="Pfam" id="PF01409">
    <property type="entry name" value="tRNA-synt_2d"/>
    <property type="match status" value="1"/>
</dbReference>
<dbReference type="InterPro" id="IPR004529">
    <property type="entry name" value="Phe-tRNA-synth_IIc_asu"/>
</dbReference>
<dbReference type="HAMAP" id="MF_00281">
    <property type="entry name" value="Phe_tRNA_synth_alpha1"/>
    <property type="match status" value="1"/>
</dbReference>
<organism evidence="15">
    <name type="scientific">candidate division TA06 bacterium ADurb.Bin417</name>
    <dbReference type="NCBI Taxonomy" id="1852828"/>
    <lineage>
        <taxon>Bacteria</taxon>
        <taxon>Bacteria division TA06</taxon>
    </lineage>
</organism>
<dbReference type="Pfam" id="PF02912">
    <property type="entry name" value="Phe_tRNA-synt_N"/>
    <property type="match status" value="1"/>
</dbReference>
<keyword evidence="11 13" id="KW-0030">Aminoacyl-tRNA synthetase</keyword>
<keyword evidence="10 13" id="KW-0648">Protein biosynthesis</keyword>
<evidence type="ECO:0000256" key="3">
    <source>
        <dbReference type="ARBA" id="ARBA00011209"/>
    </source>
</evidence>
<evidence type="ECO:0000256" key="8">
    <source>
        <dbReference type="ARBA" id="ARBA00022840"/>
    </source>
</evidence>
<comment type="subcellular location">
    <subcellularLocation>
        <location evidence="1 13">Cytoplasm</location>
    </subcellularLocation>
</comment>
<dbReference type="GO" id="GO:0005737">
    <property type="term" value="C:cytoplasm"/>
    <property type="evidence" value="ECO:0007669"/>
    <property type="project" value="UniProtKB-SubCell"/>
</dbReference>
<feature type="domain" description="Aminoacyl-transfer RNA synthetases class-II family profile" evidence="14">
    <location>
        <begin position="109"/>
        <end position="326"/>
    </location>
</feature>
<dbReference type="InterPro" id="IPR022911">
    <property type="entry name" value="Phe_tRNA_ligase_alpha1_bac"/>
</dbReference>
<evidence type="ECO:0000256" key="9">
    <source>
        <dbReference type="ARBA" id="ARBA00022842"/>
    </source>
</evidence>
<dbReference type="CDD" id="cd00496">
    <property type="entry name" value="PheRS_alpha_core"/>
    <property type="match status" value="1"/>
</dbReference>
<dbReference type="GO" id="GO:0005524">
    <property type="term" value="F:ATP binding"/>
    <property type="evidence" value="ECO:0007669"/>
    <property type="project" value="UniProtKB-UniRule"/>
</dbReference>
<dbReference type="Proteomes" id="UP000485484">
    <property type="component" value="Unassembled WGS sequence"/>
</dbReference>
<evidence type="ECO:0000313" key="15">
    <source>
        <dbReference type="EMBL" id="OPZ93664.1"/>
    </source>
</evidence>
<dbReference type="GO" id="GO:0000049">
    <property type="term" value="F:tRNA binding"/>
    <property type="evidence" value="ECO:0007669"/>
    <property type="project" value="InterPro"/>
</dbReference>
<reference evidence="15" key="1">
    <citation type="submission" date="2017-02" db="EMBL/GenBank/DDBJ databases">
        <title>Delving into the versatile metabolic prowess of the omnipresent phylum Bacteroidetes.</title>
        <authorList>
            <person name="Nobu M.K."/>
            <person name="Mei R."/>
            <person name="Narihiro T."/>
            <person name="Kuroda K."/>
            <person name="Liu W.-T."/>
        </authorList>
    </citation>
    <scope>NUCLEOTIDE SEQUENCE</scope>
    <source>
        <strain evidence="15">ADurb.Bin417</strain>
    </source>
</reference>
<evidence type="ECO:0000256" key="12">
    <source>
        <dbReference type="ARBA" id="ARBA00049255"/>
    </source>
</evidence>
<dbReference type="SUPFAM" id="SSF46589">
    <property type="entry name" value="tRNA-binding arm"/>
    <property type="match status" value="1"/>
</dbReference>
<evidence type="ECO:0000256" key="13">
    <source>
        <dbReference type="HAMAP-Rule" id="MF_00281"/>
    </source>
</evidence>
<comment type="cofactor">
    <cofactor evidence="13">
        <name>Mg(2+)</name>
        <dbReference type="ChEBI" id="CHEBI:18420"/>
    </cofactor>
    <text evidence="13">Binds 2 magnesium ions per tetramer.</text>
</comment>
<proteinExistence type="inferred from homology"/>
<dbReference type="PANTHER" id="PTHR11538:SF41">
    <property type="entry name" value="PHENYLALANINE--TRNA LIGASE, MITOCHONDRIAL"/>
    <property type="match status" value="1"/>
</dbReference>
<dbReference type="PANTHER" id="PTHR11538">
    <property type="entry name" value="PHENYLALANYL-TRNA SYNTHETASE"/>
    <property type="match status" value="1"/>
</dbReference>
<dbReference type="InterPro" id="IPR010978">
    <property type="entry name" value="tRNA-bd_arm"/>
</dbReference>
<evidence type="ECO:0000256" key="11">
    <source>
        <dbReference type="ARBA" id="ARBA00023146"/>
    </source>
</evidence>
<comment type="caution">
    <text evidence="15">The sequence shown here is derived from an EMBL/GenBank/DDBJ whole genome shotgun (WGS) entry which is preliminary data.</text>
</comment>
<dbReference type="InterPro" id="IPR006195">
    <property type="entry name" value="aa-tRNA-synth_II"/>
</dbReference>
<keyword evidence="9 13" id="KW-0460">Magnesium</keyword>
<dbReference type="GO" id="GO:0006432">
    <property type="term" value="P:phenylalanyl-tRNA aminoacylation"/>
    <property type="evidence" value="ECO:0007669"/>
    <property type="project" value="UniProtKB-UniRule"/>
</dbReference>
<keyword evidence="5 13" id="KW-0436">Ligase</keyword>
<sequence length="336" mass="37705">MPKEMIAKLEAELAEGLAAARTEAALEELRIRFLGRKSGRLNDILRGLKDLPPEARREVGAAANRLKAEIENRLEEARLRLNAAAAPEVDLTLPGPPVRVGHRHPLTLVGRELVSIFEKMGFDYREGPEVETDYYNFDALNTPSNHPARDLHDTFYLAPGVLLRTHTSSVQIRVMEREKPPVRIVTLGRCYRRDAQDASHSPTFHQFEGLMVEKGTSFIHLRGVLNLFLEKVFPFPVKTRFTPAFFPFTEPSAEVGISCPVCQARGCPSCGHNGFLEVLGCGMVHPRVLKNVGYDPDKVTGFAFGMGVERIAMIKYGIKDIRLFLENDVRFLHQFS</sequence>
<evidence type="ECO:0000256" key="1">
    <source>
        <dbReference type="ARBA" id="ARBA00004496"/>
    </source>
</evidence>
<dbReference type="SUPFAM" id="SSF55681">
    <property type="entry name" value="Class II aaRS and biotin synthetases"/>
    <property type="match status" value="1"/>
</dbReference>
<keyword evidence="8 13" id="KW-0067">ATP-binding</keyword>
<evidence type="ECO:0000259" key="14">
    <source>
        <dbReference type="PROSITE" id="PS50862"/>
    </source>
</evidence>
<dbReference type="EMBL" id="MWAK01000013">
    <property type="protein sequence ID" value="OPZ93664.1"/>
    <property type="molecule type" value="Genomic_DNA"/>
</dbReference>
<dbReference type="InterPro" id="IPR002319">
    <property type="entry name" value="Phenylalanyl-tRNA_Synthase"/>
</dbReference>
<dbReference type="GO" id="GO:0000287">
    <property type="term" value="F:magnesium ion binding"/>
    <property type="evidence" value="ECO:0007669"/>
    <property type="project" value="UniProtKB-UniRule"/>
</dbReference>
<dbReference type="InterPro" id="IPR004188">
    <property type="entry name" value="Phe-tRNA_ligase_II_N"/>
</dbReference>
<accession>A0A1V5MKA1</accession>
<dbReference type="AlphaFoldDB" id="A0A1V5MKA1"/>
<dbReference type="Gene3D" id="3.30.930.10">
    <property type="entry name" value="Bira Bifunctional Protein, Domain 2"/>
    <property type="match status" value="1"/>
</dbReference>
<evidence type="ECO:0000256" key="10">
    <source>
        <dbReference type="ARBA" id="ARBA00022917"/>
    </source>
</evidence>
<comment type="subunit">
    <text evidence="3 13">Tetramer of two alpha and two beta subunits.</text>
</comment>
<keyword evidence="6 13" id="KW-0479">Metal-binding</keyword>
<dbReference type="EC" id="6.1.1.20" evidence="13"/>
<comment type="catalytic activity">
    <reaction evidence="12 13">
        <text>tRNA(Phe) + L-phenylalanine + ATP = L-phenylalanyl-tRNA(Phe) + AMP + diphosphate + H(+)</text>
        <dbReference type="Rhea" id="RHEA:19413"/>
        <dbReference type="Rhea" id="RHEA-COMP:9668"/>
        <dbReference type="Rhea" id="RHEA-COMP:9699"/>
        <dbReference type="ChEBI" id="CHEBI:15378"/>
        <dbReference type="ChEBI" id="CHEBI:30616"/>
        <dbReference type="ChEBI" id="CHEBI:33019"/>
        <dbReference type="ChEBI" id="CHEBI:58095"/>
        <dbReference type="ChEBI" id="CHEBI:78442"/>
        <dbReference type="ChEBI" id="CHEBI:78531"/>
        <dbReference type="ChEBI" id="CHEBI:456215"/>
        <dbReference type="EC" id="6.1.1.20"/>
    </reaction>
</comment>
<feature type="binding site" evidence="13">
    <location>
        <position position="250"/>
    </location>
    <ligand>
        <name>Mg(2+)</name>
        <dbReference type="ChEBI" id="CHEBI:18420"/>
        <note>shared with beta subunit</note>
    </ligand>
</feature>
<dbReference type="NCBIfam" id="TIGR00468">
    <property type="entry name" value="pheS"/>
    <property type="match status" value="1"/>
</dbReference>
<dbReference type="GO" id="GO:0004826">
    <property type="term" value="F:phenylalanine-tRNA ligase activity"/>
    <property type="evidence" value="ECO:0007669"/>
    <property type="project" value="UniProtKB-UniRule"/>
</dbReference>
<evidence type="ECO:0000256" key="7">
    <source>
        <dbReference type="ARBA" id="ARBA00022741"/>
    </source>
</evidence>
<name>A0A1V5MKA1_UNCT6</name>
<evidence type="ECO:0000256" key="5">
    <source>
        <dbReference type="ARBA" id="ARBA00022598"/>
    </source>
</evidence>
<keyword evidence="7 13" id="KW-0547">Nucleotide-binding</keyword>
<dbReference type="PROSITE" id="PS50862">
    <property type="entry name" value="AA_TRNA_LIGASE_II"/>
    <property type="match status" value="1"/>
</dbReference>
<gene>
    <name evidence="13 15" type="primary">pheS</name>
    <name evidence="15" type="ORF">BWY73_00196</name>
</gene>
<evidence type="ECO:0000256" key="4">
    <source>
        <dbReference type="ARBA" id="ARBA00022490"/>
    </source>
</evidence>
<protein>
    <recommendedName>
        <fullName evidence="13">Phenylalanine--tRNA ligase alpha subunit</fullName>
        <ecNumber evidence="13">6.1.1.20</ecNumber>
    </recommendedName>
    <alternativeName>
        <fullName evidence="13">Phenylalanyl-tRNA synthetase alpha subunit</fullName>
        <shortName evidence="13">PheRS</shortName>
    </alternativeName>
</protein>
<keyword evidence="4 13" id="KW-0963">Cytoplasm</keyword>